<feature type="domain" description="RING-type" evidence="22">
    <location>
        <begin position="164"/>
        <end position="204"/>
    </location>
</feature>
<dbReference type="AlphaFoldDB" id="A0AA39M9N4"/>
<dbReference type="InterPro" id="IPR013083">
    <property type="entry name" value="Znf_RING/FYVE/PHD"/>
</dbReference>
<evidence type="ECO:0000256" key="16">
    <source>
        <dbReference type="ARBA" id="ARBA00023288"/>
    </source>
</evidence>
<dbReference type="GO" id="GO:0070936">
    <property type="term" value="P:protein K48-linked ubiquitination"/>
    <property type="evidence" value="ECO:0007669"/>
    <property type="project" value="TreeGrafter"/>
</dbReference>
<keyword evidence="13" id="KW-0862">Zinc</keyword>
<dbReference type="GO" id="GO:0005764">
    <property type="term" value="C:lysosome"/>
    <property type="evidence" value="ECO:0007669"/>
    <property type="project" value="UniProtKB-SubCell"/>
</dbReference>
<feature type="region of interest" description="Disordered" evidence="21">
    <location>
        <begin position="1"/>
        <end position="70"/>
    </location>
</feature>
<dbReference type="InterPro" id="IPR051878">
    <property type="entry name" value="ZNRF_ubiq-protein_ligase"/>
</dbReference>
<evidence type="ECO:0000259" key="22">
    <source>
        <dbReference type="PROSITE" id="PS50089"/>
    </source>
</evidence>
<evidence type="ECO:0000313" key="24">
    <source>
        <dbReference type="Proteomes" id="UP001175271"/>
    </source>
</evidence>
<dbReference type="Gene3D" id="3.30.40.10">
    <property type="entry name" value="Zinc/RING finger domain, C3HC4 (zinc finger)"/>
    <property type="match status" value="1"/>
</dbReference>
<protein>
    <recommendedName>
        <fullName evidence="17">E3 ubiquitin-protein ligase ZNRF1</fullName>
        <ecNumber evidence="6">2.3.2.27</ecNumber>
    </recommendedName>
    <alternativeName>
        <fullName evidence="18">RING-type E3 ubiquitin transferase ZNRF1</fullName>
    </alternativeName>
    <alternativeName>
        <fullName evidence="19">Zinc/RING finger protein 1</fullName>
    </alternativeName>
</protein>
<comment type="caution">
    <text evidence="23">The sequence shown here is derived from an EMBL/GenBank/DDBJ whole genome shotgun (WGS) entry which is preliminary data.</text>
</comment>
<keyword evidence="8" id="KW-0519">Myristate</keyword>
<dbReference type="GO" id="GO:0016020">
    <property type="term" value="C:membrane"/>
    <property type="evidence" value="ECO:0007669"/>
    <property type="project" value="UniProtKB-SubCell"/>
</dbReference>
<evidence type="ECO:0000256" key="9">
    <source>
        <dbReference type="ARBA" id="ARBA00022723"/>
    </source>
</evidence>
<dbReference type="GO" id="GO:0008270">
    <property type="term" value="F:zinc ion binding"/>
    <property type="evidence" value="ECO:0007669"/>
    <property type="project" value="UniProtKB-KW"/>
</dbReference>
<dbReference type="PROSITE" id="PS50089">
    <property type="entry name" value="ZF_RING_2"/>
    <property type="match status" value="1"/>
</dbReference>
<evidence type="ECO:0000256" key="17">
    <source>
        <dbReference type="ARBA" id="ARBA00040227"/>
    </source>
</evidence>
<evidence type="ECO:0000256" key="13">
    <source>
        <dbReference type="ARBA" id="ARBA00022833"/>
    </source>
</evidence>
<evidence type="ECO:0000256" key="8">
    <source>
        <dbReference type="ARBA" id="ARBA00022707"/>
    </source>
</evidence>
<evidence type="ECO:0000256" key="11">
    <source>
        <dbReference type="ARBA" id="ARBA00022771"/>
    </source>
</evidence>
<dbReference type="PANTHER" id="PTHR46661:SF4">
    <property type="entry name" value="RING-TYPE DOMAIN-CONTAINING PROTEIN"/>
    <property type="match status" value="1"/>
</dbReference>
<evidence type="ECO:0000256" key="18">
    <source>
        <dbReference type="ARBA" id="ARBA00042177"/>
    </source>
</evidence>
<evidence type="ECO:0000256" key="7">
    <source>
        <dbReference type="ARBA" id="ARBA00022679"/>
    </source>
</evidence>
<evidence type="ECO:0000256" key="19">
    <source>
        <dbReference type="ARBA" id="ARBA00042305"/>
    </source>
</evidence>
<name>A0AA39M9N4_9BILA</name>
<evidence type="ECO:0000256" key="5">
    <source>
        <dbReference type="ARBA" id="ARBA00004906"/>
    </source>
</evidence>
<evidence type="ECO:0000256" key="6">
    <source>
        <dbReference type="ARBA" id="ARBA00012483"/>
    </source>
</evidence>
<proteinExistence type="predicted"/>
<sequence>MGGRQSVQTDVEFQRRPRSNSAVETPGEIGTNTRRHASTSAVSTRDVSNHAHGSTSDSEEEGGGSTGSANVHANSLSGFRLIASNGRSVNRSQIAQFFQQQGSSGSRSHRRSMGMFHLLAQDVKCPVCNTVVPSDTAELHFVICLTKPRLGYNDDILTDDKGECAICLEDMAAGDKIARLPCLCIYHKKCIDEWFERKNCCPEHPGDE</sequence>
<dbReference type="EMBL" id="JAUCMV010000001">
    <property type="protein sequence ID" value="KAK0425630.1"/>
    <property type="molecule type" value="Genomic_DNA"/>
</dbReference>
<keyword evidence="7" id="KW-0808">Transferase</keyword>
<feature type="compositionally biased region" description="Polar residues" evidence="21">
    <location>
        <begin position="1"/>
        <end position="11"/>
    </location>
</feature>
<evidence type="ECO:0000256" key="1">
    <source>
        <dbReference type="ARBA" id="ARBA00000900"/>
    </source>
</evidence>
<evidence type="ECO:0000256" key="21">
    <source>
        <dbReference type="SAM" id="MobiDB-lite"/>
    </source>
</evidence>
<keyword evidence="14" id="KW-0472">Membrane</keyword>
<dbReference type="GO" id="GO:0061630">
    <property type="term" value="F:ubiquitin protein ligase activity"/>
    <property type="evidence" value="ECO:0007669"/>
    <property type="project" value="UniProtKB-EC"/>
</dbReference>
<evidence type="ECO:0000256" key="2">
    <source>
        <dbReference type="ARBA" id="ARBA00004170"/>
    </source>
</evidence>
<keyword evidence="11 20" id="KW-0863">Zinc-finger</keyword>
<evidence type="ECO:0000313" key="23">
    <source>
        <dbReference type="EMBL" id="KAK0425630.1"/>
    </source>
</evidence>
<dbReference type="Proteomes" id="UP001175271">
    <property type="component" value="Unassembled WGS sequence"/>
</dbReference>
<evidence type="ECO:0000256" key="12">
    <source>
        <dbReference type="ARBA" id="ARBA00022786"/>
    </source>
</evidence>
<keyword evidence="16" id="KW-0449">Lipoprotein</keyword>
<evidence type="ECO:0000256" key="15">
    <source>
        <dbReference type="ARBA" id="ARBA00023228"/>
    </source>
</evidence>
<evidence type="ECO:0000256" key="20">
    <source>
        <dbReference type="PROSITE-ProRule" id="PRU00175"/>
    </source>
</evidence>
<comment type="pathway">
    <text evidence="5">Protein modification; protein ubiquitination.</text>
</comment>
<accession>A0AA39M9N4</accession>
<dbReference type="SUPFAM" id="SSF57850">
    <property type="entry name" value="RING/U-box"/>
    <property type="match status" value="1"/>
</dbReference>
<dbReference type="FunFam" id="3.30.40.10:FF:000235">
    <property type="entry name" value="E3 ubiquitin-protein ligase ZNRF1"/>
    <property type="match status" value="1"/>
</dbReference>
<dbReference type="Pfam" id="PF13639">
    <property type="entry name" value="zf-RING_2"/>
    <property type="match status" value="1"/>
</dbReference>
<dbReference type="EC" id="2.3.2.27" evidence="6"/>
<keyword evidence="10" id="KW-0967">Endosome</keyword>
<keyword evidence="24" id="KW-1185">Reference proteome</keyword>
<organism evidence="23 24">
    <name type="scientific">Steinernema hermaphroditum</name>
    <dbReference type="NCBI Taxonomy" id="289476"/>
    <lineage>
        <taxon>Eukaryota</taxon>
        <taxon>Metazoa</taxon>
        <taxon>Ecdysozoa</taxon>
        <taxon>Nematoda</taxon>
        <taxon>Chromadorea</taxon>
        <taxon>Rhabditida</taxon>
        <taxon>Tylenchina</taxon>
        <taxon>Panagrolaimomorpha</taxon>
        <taxon>Strongyloidoidea</taxon>
        <taxon>Steinernematidae</taxon>
        <taxon>Steinernema</taxon>
    </lineage>
</organism>
<keyword evidence="12" id="KW-0833">Ubl conjugation pathway</keyword>
<dbReference type="GO" id="GO:0005768">
    <property type="term" value="C:endosome"/>
    <property type="evidence" value="ECO:0007669"/>
    <property type="project" value="UniProtKB-SubCell"/>
</dbReference>
<evidence type="ECO:0000256" key="4">
    <source>
        <dbReference type="ARBA" id="ARBA00004371"/>
    </source>
</evidence>
<gene>
    <name evidence="23" type="ORF">QR680_009295</name>
</gene>
<reference evidence="23" key="1">
    <citation type="submission" date="2023-06" db="EMBL/GenBank/DDBJ databases">
        <title>Genomic analysis of the entomopathogenic nematode Steinernema hermaphroditum.</title>
        <authorList>
            <person name="Schwarz E.M."/>
            <person name="Heppert J.K."/>
            <person name="Baniya A."/>
            <person name="Schwartz H.T."/>
            <person name="Tan C.-H."/>
            <person name="Antoshechkin I."/>
            <person name="Sternberg P.W."/>
            <person name="Goodrich-Blair H."/>
            <person name="Dillman A.R."/>
        </authorList>
    </citation>
    <scope>NUCLEOTIDE SEQUENCE</scope>
    <source>
        <strain evidence="23">PS9179</strain>
        <tissue evidence="23">Whole animal</tissue>
    </source>
</reference>
<comment type="catalytic activity">
    <reaction evidence="1">
        <text>S-ubiquitinyl-[E2 ubiquitin-conjugating enzyme]-L-cysteine + [acceptor protein]-L-lysine = [E2 ubiquitin-conjugating enzyme]-L-cysteine + N(6)-ubiquitinyl-[acceptor protein]-L-lysine.</text>
        <dbReference type="EC" id="2.3.2.27"/>
    </reaction>
</comment>
<comment type="subcellular location">
    <subcellularLocation>
        <location evidence="3">Endosome</location>
    </subcellularLocation>
    <subcellularLocation>
        <location evidence="4">Lysosome</location>
    </subcellularLocation>
    <subcellularLocation>
        <location evidence="2">Membrane</location>
        <topology evidence="2">Peripheral membrane protein</topology>
    </subcellularLocation>
</comment>
<evidence type="ECO:0000256" key="14">
    <source>
        <dbReference type="ARBA" id="ARBA00023136"/>
    </source>
</evidence>
<dbReference type="InterPro" id="IPR001841">
    <property type="entry name" value="Znf_RING"/>
</dbReference>
<keyword evidence="15" id="KW-0458">Lysosome</keyword>
<evidence type="ECO:0000256" key="10">
    <source>
        <dbReference type="ARBA" id="ARBA00022753"/>
    </source>
</evidence>
<dbReference type="PANTHER" id="PTHR46661">
    <property type="entry name" value="E3 UBIQUITIN-PROTEIN LIGASE ZNRF1-LIKE PROTEIN"/>
    <property type="match status" value="1"/>
</dbReference>
<dbReference type="CDD" id="cd16489">
    <property type="entry name" value="mRING-CH-C4HC2H_ZNRF"/>
    <property type="match status" value="1"/>
</dbReference>
<keyword evidence="9" id="KW-0479">Metal-binding</keyword>
<evidence type="ECO:0000256" key="3">
    <source>
        <dbReference type="ARBA" id="ARBA00004177"/>
    </source>
</evidence>
<dbReference type="GO" id="GO:0043161">
    <property type="term" value="P:proteasome-mediated ubiquitin-dependent protein catabolic process"/>
    <property type="evidence" value="ECO:0007669"/>
    <property type="project" value="TreeGrafter"/>
</dbReference>